<comment type="caution">
    <text evidence="2">The sequence shown here is derived from an EMBL/GenBank/DDBJ whole genome shotgun (WGS) entry which is preliminary data.</text>
</comment>
<dbReference type="AlphaFoldDB" id="M7N5V1"/>
<evidence type="ECO:0000313" key="3">
    <source>
        <dbReference type="Proteomes" id="UP000011910"/>
    </source>
</evidence>
<evidence type="ECO:0000313" key="2">
    <source>
        <dbReference type="EMBL" id="EMR02616.1"/>
    </source>
</evidence>
<name>M7N5V1_9BACT</name>
<gene>
    <name evidence="2" type="ORF">ADICEAN_02272</name>
</gene>
<keyword evidence="1" id="KW-0812">Transmembrane</keyword>
<dbReference type="eggNOG" id="ENOG502ZUCP">
    <property type="taxonomic scope" value="Bacteria"/>
</dbReference>
<organism evidence="2 3">
    <name type="scientific">Cesiribacter andamanensis AMV16</name>
    <dbReference type="NCBI Taxonomy" id="1279009"/>
    <lineage>
        <taxon>Bacteria</taxon>
        <taxon>Pseudomonadati</taxon>
        <taxon>Bacteroidota</taxon>
        <taxon>Cytophagia</taxon>
        <taxon>Cytophagales</taxon>
        <taxon>Cesiribacteraceae</taxon>
        <taxon>Cesiribacter</taxon>
    </lineage>
</organism>
<dbReference type="RefSeq" id="WP_009195665.1">
    <property type="nucleotide sequence ID" value="NZ_AODQ01000052.1"/>
</dbReference>
<feature type="transmembrane region" description="Helical" evidence="1">
    <location>
        <begin position="43"/>
        <end position="65"/>
    </location>
</feature>
<dbReference type="EMBL" id="AODQ01000052">
    <property type="protein sequence ID" value="EMR02616.1"/>
    <property type="molecule type" value="Genomic_DNA"/>
</dbReference>
<dbReference type="OrthoDB" id="1420060at2"/>
<keyword evidence="1" id="KW-1133">Transmembrane helix</keyword>
<feature type="transmembrane region" description="Helical" evidence="1">
    <location>
        <begin position="77"/>
        <end position="98"/>
    </location>
</feature>
<keyword evidence="1" id="KW-0472">Membrane</keyword>
<protein>
    <submittedName>
        <fullName evidence="2">Uncharacterized protein</fullName>
    </submittedName>
</protein>
<evidence type="ECO:0000256" key="1">
    <source>
        <dbReference type="SAM" id="Phobius"/>
    </source>
</evidence>
<proteinExistence type="predicted"/>
<sequence length="139" mass="15739">MKSYTYLTLAAMLISWAAGLGGHALLSIPLYGSVAGGDTQMVAFWSAPFMLLAWGLFILLPEKWILKVYRKRSRWGFVLFTTGYALLTFTLLIGWIFLQSGNFWIVYADAAVIGGVFGLAFRLLVRWSEKHYRRPSSIY</sequence>
<feature type="transmembrane region" description="Helical" evidence="1">
    <location>
        <begin position="104"/>
        <end position="125"/>
    </location>
</feature>
<dbReference type="Proteomes" id="UP000011910">
    <property type="component" value="Unassembled WGS sequence"/>
</dbReference>
<keyword evidence="3" id="KW-1185">Reference proteome</keyword>
<accession>M7N5V1</accession>
<reference evidence="2 3" key="1">
    <citation type="journal article" date="2013" name="Genome Announc.">
        <title>Draft Genome Sequence of Cesiribacter andamanensis Strain AMV16T, Isolated from a Soil Sample from a Mud Volcano in the Andaman Islands, India.</title>
        <authorList>
            <person name="Shivaji S."/>
            <person name="Ara S."/>
            <person name="Begum Z."/>
            <person name="Srinivas T.N."/>
            <person name="Singh A."/>
            <person name="Kumar Pinnaka A."/>
        </authorList>
    </citation>
    <scope>NUCLEOTIDE SEQUENCE [LARGE SCALE GENOMIC DNA]</scope>
    <source>
        <strain evidence="2 3">AMV16</strain>
    </source>
</reference>